<dbReference type="InterPro" id="IPR027417">
    <property type="entry name" value="P-loop_NTPase"/>
</dbReference>
<feature type="domain" description="Helicase ATP-binding" evidence="3">
    <location>
        <begin position="107"/>
        <end position="392"/>
    </location>
</feature>
<dbReference type="SMART" id="SM00487">
    <property type="entry name" value="DEXDc"/>
    <property type="match status" value="1"/>
</dbReference>
<dbReference type="SMART" id="SM00490">
    <property type="entry name" value="HELICc"/>
    <property type="match status" value="1"/>
</dbReference>
<evidence type="ECO:0000256" key="2">
    <source>
        <dbReference type="ARBA" id="ARBA00022840"/>
    </source>
</evidence>
<dbReference type="Proteomes" id="UP000319525">
    <property type="component" value="Unassembled WGS sequence"/>
</dbReference>
<protein>
    <recommendedName>
        <fullName evidence="3">Helicase ATP-binding domain-containing protein</fullName>
    </recommendedName>
</protein>
<dbReference type="GeneID" id="57144636"/>
<dbReference type="EMBL" id="BJML01000005">
    <property type="protein sequence ID" value="GEB46006.1"/>
    <property type="molecule type" value="Genomic_DNA"/>
</dbReference>
<evidence type="ECO:0000313" key="5">
    <source>
        <dbReference type="Proteomes" id="UP000319525"/>
    </source>
</evidence>
<comment type="caution">
    <text evidence="4">The sequence shown here is derived from an EMBL/GenBank/DDBJ whole genome shotgun (WGS) entry which is preliminary data.</text>
</comment>
<dbReference type="GO" id="GO:0005524">
    <property type="term" value="F:ATP binding"/>
    <property type="evidence" value="ECO:0007669"/>
    <property type="project" value="UniProtKB-KW"/>
</dbReference>
<dbReference type="SUPFAM" id="SSF52540">
    <property type="entry name" value="P-loop containing nucleoside triphosphate hydrolases"/>
    <property type="match status" value="1"/>
</dbReference>
<dbReference type="OrthoDB" id="3197455at2"/>
<accession>A0A4Y3QKU2</accession>
<evidence type="ECO:0000259" key="3">
    <source>
        <dbReference type="PROSITE" id="PS51192"/>
    </source>
</evidence>
<evidence type="ECO:0000313" key="4">
    <source>
        <dbReference type="EMBL" id="GEB46006.1"/>
    </source>
</evidence>
<proteinExistence type="predicted"/>
<dbReference type="PANTHER" id="PTHR47957:SF3">
    <property type="entry name" value="ATP-DEPENDENT HELICASE HRQ1"/>
    <property type="match status" value="1"/>
</dbReference>
<dbReference type="PROSITE" id="PS51192">
    <property type="entry name" value="HELICASE_ATP_BIND_1"/>
    <property type="match status" value="1"/>
</dbReference>
<organism evidence="4 5">
    <name type="scientific">Microbacterium testaceum</name>
    <name type="common">Aureobacterium testaceum</name>
    <name type="synonym">Brevibacterium testaceum</name>
    <dbReference type="NCBI Taxonomy" id="2033"/>
    <lineage>
        <taxon>Bacteria</taxon>
        <taxon>Bacillati</taxon>
        <taxon>Actinomycetota</taxon>
        <taxon>Actinomycetes</taxon>
        <taxon>Micrococcales</taxon>
        <taxon>Microbacteriaceae</taxon>
        <taxon>Microbacterium</taxon>
    </lineage>
</organism>
<keyword evidence="1" id="KW-0547">Nucleotide-binding</keyword>
<dbReference type="InterPro" id="IPR001650">
    <property type="entry name" value="Helicase_C-like"/>
</dbReference>
<dbReference type="GO" id="GO:0036297">
    <property type="term" value="P:interstrand cross-link repair"/>
    <property type="evidence" value="ECO:0007669"/>
    <property type="project" value="TreeGrafter"/>
</dbReference>
<dbReference type="Pfam" id="PF00270">
    <property type="entry name" value="DEAD"/>
    <property type="match status" value="1"/>
</dbReference>
<dbReference type="Pfam" id="PF00271">
    <property type="entry name" value="Helicase_C"/>
    <property type="match status" value="1"/>
</dbReference>
<gene>
    <name evidence="4" type="ORF">MTE01_19510</name>
</gene>
<reference evidence="4 5" key="1">
    <citation type="submission" date="2019-06" db="EMBL/GenBank/DDBJ databases">
        <title>Whole genome shotgun sequence of Microbacterium testaceum NBRC 12675.</title>
        <authorList>
            <person name="Hosoyama A."/>
            <person name="Uohara A."/>
            <person name="Ohji S."/>
            <person name="Ichikawa N."/>
        </authorList>
    </citation>
    <scope>NUCLEOTIDE SEQUENCE [LARGE SCALE GENOMIC DNA]</scope>
    <source>
        <strain evidence="4 5">NBRC 12675</strain>
    </source>
</reference>
<dbReference type="GO" id="GO:0003676">
    <property type="term" value="F:nucleic acid binding"/>
    <property type="evidence" value="ECO:0007669"/>
    <property type="project" value="InterPro"/>
</dbReference>
<dbReference type="GO" id="GO:0043138">
    <property type="term" value="F:3'-5' DNA helicase activity"/>
    <property type="evidence" value="ECO:0007669"/>
    <property type="project" value="TreeGrafter"/>
</dbReference>
<dbReference type="PANTHER" id="PTHR47957">
    <property type="entry name" value="ATP-DEPENDENT HELICASE HRQ1"/>
    <property type="match status" value="1"/>
</dbReference>
<dbReference type="GO" id="GO:0006289">
    <property type="term" value="P:nucleotide-excision repair"/>
    <property type="evidence" value="ECO:0007669"/>
    <property type="project" value="TreeGrafter"/>
</dbReference>
<sequence length="1804" mass="196527">MNAPTERQLDAVQTFEHLRAAYFKYYDTPFGLADPVLQAERKALLNRDGGVFREPLLELRPEYENTGRSLAESVAAVGAAAELAEFASLGLMKGVPQLYRHQEDALRAGVSDGRHMVITAGTGSGKTESFMLPLLSSLLKESRGWTGPSTRGADWWSADKGAYASQRQQDTGRAAVRAIILYPMNALVDDQLIRLRRALDSDDVRAWLDKHRNGHRFYFGRYTGTTPVTGGRTNFFAVRALRDYLRATAARGKRARELAAEGGDEDLQYFVPRLDGAEMRSRWDMADAPPDILITNYSMLNVMLLRDRDSQFFQSTRDWLKDPANRFTLVVDELHTYRGTAGSEVAYLLRHLKRRLGLDDRPEQLRVLAASASLEPHRDSTYLHEFFDVQPGSFDFVEGANKRPTDVEVAPTADPAEVAVLDPTDAAAAARGSGLVGSLRSALFADDGAAKPVDSLARAVFPESPPSVARAAIVNVLEGLAAAPAEDDPKLRAHLFFRNVPGMWACSDPECSAVDRPQGGRSVGKLHAEPATRCECGARVLELLYCQNCGDVFLGGFAPEGEPQSPAVQTTLLADVPELAKLPDQVSLQRTADNYIVYWPNNQAALPHLDSTTWSRDGKAVTYEFRASRLNFISGELLNTTEGHTGWSFHALIARDKNGKPKRDVATVGPFPTQCPSCGDDWEIKYGPHGALKATDPLTQRSPIRAMRTGFEKINQVLTTELANDLSERERKLIVFTDSRQDAAKLSAGLGLRHYQDLLRQLLYVQLTSVGDPATDVALAQAHYAGVKTPESWAAIGRLVARDGASWTALRDIWEGSPLVDKSRESALVAELSKGVTLSELSSLVATDLLALGMSPGGPHASLTNRKGVSWSSLYNWHVTPPTPRAGLSEGERSFIEEIGASLQSEILEGLYAGGGRDFESTGLGWLALADDTAPVDATESSIGNARAALRILADQRRFQRIRTVRSDAPPRLRNFWKKVADEIPDDPDALRQLALGRAGGAIRDYLIDPSKVSIRLSDGRAWICERCRRQHLTLGNGYCTKCALLLPATPVAVVNDEDYYAWKAKSEDGKFRLNSAELTGQTDRIDAQSRQARFQGVFLDGDENATTDAVDLLSVTTTMEAGVDIGSLSAVVLGNMPPTRFNYQQRVGRAGRRGAPVAIALTICRGRSHDEYYFERPDRITNEPTPAPYLTLDRPELFDRSLRSEVLRVASDQYLSVNDGDEVTANVHGAFGRVMDWASTIRPRLENWMTSNHKTVASIAESLASSTAFAGNPSERVDAVLGALLTDIDDAVVDGGHDDLSQLLAGAGLLPMFGFPTSVRYLHLERPKNSYPWPPNGVIDRDLSMAVSQFAPMSEVVRDGKVYPVVGVSAFNPVKGQAPHPVTDPLGNQTNLSICRTCSYLGEVIPGGPDTCPRCGAGPSYFTAVPLREPLGFRSGQPSDFDGNFSWSPRAMAARAMADPANLTESATGHAQVLSGPASRYVINDNGGRLFPLRATAAGGPNWGGYISVQAIEQGLVRETFAAGEPLEVALGAVQHTDFLFMGAISPTDAEKGLRLNLVSSISQPSGAPDVTEGRRAGWYSLAFLLRTVAATRLDILPLELQAGIYSGVTAEAEPTVQAFLADTLENGAGFSTHLGSAAFLPEFMGAVEDYLKELELPDHSNACNSSCYRCLRDYGNMAYHALLDWRLARDLFSLLRGEGLNTDDIEEARALATWAEAYNATMLDVPGVAAAQRNDQYGSYTVVLRHPYEGSDPFIMSERLAVALAHIETTDTSDGVVFVDWFTLDRDPRRVLTLIKDAASSS</sequence>
<name>A0A4Y3QKU2_MICTE</name>
<dbReference type="RefSeq" id="WP_141377156.1">
    <property type="nucleotide sequence ID" value="NZ_BJML01000005.1"/>
</dbReference>
<dbReference type="InterPro" id="IPR014001">
    <property type="entry name" value="Helicase_ATP-bd"/>
</dbReference>
<keyword evidence="2" id="KW-0067">ATP-binding</keyword>
<dbReference type="Gene3D" id="3.40.50.300">
    <property type="entry name" value="P-loop containing nucleotide triphosphate hydrolases"/>
    <property type="match status" value="2"/>
</dbReference>
<dbReference type="InterPro" id="IPR011545">
    <property type="entry name" value="DEAD/DEAH_box_helicase_dom"/>
</dbReference>
<evidence type="ECO:0000256" key="1">
    <source>
        <dbReference type="ARBA" id="ARBA00022741"/>
    </source>
</evidence>